<dbReference type="GO" id="GO:0046872">
    <property type="term" value="F:metal ion binding"/>
    <property type="evidence" value="ECO:0007669"/>
    <property type="project" value="UniProtKB-KW"/>
</dbReference>
<evidence type="ECO:0000259" key="2">
    <source>
        <dbReference type="PROSITE" id="PS51471"/>
    </source>
</evidence>
<dbReference type="SUPFAM" id="SSF51197">
    <property type="entry name" value="Clavaminate synthase-like"/>
    <property type="match status" value="1"/>
</dbReference>
<dbReference type="AlphaFoldDB" id="A0A0D7ABA0"/>
<evidence type="ECO:0000256" key="1">
    <source>
        <dbReference type="RuleBase" id="RU003682"/>
    </source>
</evidence>
<comment type="similarity">
    <text evidence="1">Belongs to the iron/ascorbate-dependent oxidoreductase family.</text>
</comment>
<sequence>MVEHVTLPTVDFALFGDGTSEEAKAIASKFYEACRDVGFAYLLNTGIPQDKVDLMFEWSAKFFTLPSETKLKAPHPPEGWKHRGYSGVGVEQVAHQASVFDADELAAVRKTSPDFKESFDIGTEEDPRCENVWIPEEDLPGFRKYAMSFYESCREFEMKTLLPALAIGLRLDKQFFLDYHSRGDNQLRLLHYPEVPTAELTSGEKGRIRAHTDFGTGTLLFQDDCGGLEVESPHEPGKFIPAVPMRGVIVFNIGDLLMRWSNDTLKSTFHRVRAPPPKDGDNGVCRERFSIPYFITSDRDTVVDCLPTCWGPDRPKKYEPIATGEYIDKRLNANY</sequence>
<proteinExistence type="inferred from homology"/>
<reference evidence="3 4" key="1">
    <citation type="journal article" date="2015" name="Fungal Genet. Biol.">
        <title>Evolution of novel wood decay mechanisms in Agaricales revealed by the genome sequences of Fistulina hepatica and Cylindrobasidium torrendii.</title>
        <authorList>
            <person name="Floudas D."/>
            <person name="Held B.W."/>
            <person name="Riley R."/>
            <person name="Nagy L.G."/>
            <person name="Koehler G."/>
            <person name="Ransdell A.S."/>
            <person name="Younus H."/>
            <person name="Chow J."/>
            <person name="Chiniquy J."/>
            <person name="Lipzen A."/>
            <person name="Tritt A."/>
            <person name="Sun H."/>
            <person name="Haridas S."/>
            <person name="LaButti K."/>
            <person name="Ohm R.A."/>
            <person name="Kues U."/>
            <person name="Blanchette R.A."/>
            <person name="Grigoriev I.V."/>
            <person name="Minto R.E."/>
            <person name="Hibbett D.S."/>
        </authorList>
    </citation>
    <scope>NUCLEOTIDE SEQUENCE [LARGE SCALE GENOMIC DNA]</scope>
    <source>
        <strain evidence="3 4">ATCC 64428</strain>
    </source>
</reference>
<keyword evidence="1" id="KW-0408">Iron</keyword>
<organism evidence="3 4">
    <name type="scientific">Fistulina hepatica ATCC 64428</name>
    <dbReference type="NCBI Taxonomy" id="1128425"/>
    <lineage>
        <taxon>Eukaryota</taxon>
        <taxon>Fungi</taxon>
        <taxon>Dikarya</taxon>
        <taxon>Basidiomycota</taxon>
        <taxon>Agaricomycotina</taxon>
        <taxon>Agaricomycetes</taxon>
        <taxon>Agaricomycetidae</taxon>
        <taxon>Agaricales</taxon>
        <taxon>Fistulinaceae</taxon>
        <taxon>Fistulina</taxon>
    </lineage>
</organism>
<name>A0A0D7ABA0_9AGAR</name>
<dbReference type="InterPro" id="IPR005123">
    <property type="entry name" value="Oxoglu/Fe-dep_dioxygenase_dom"/>
</dbReference>
<dbReference type="PANTHER" id="PTHR47990">
    <property type="entry name" value="2-OXOGLUTARATE (2OG) AND FE(II)-DEPENDENT OXYGENASE SUPERFAMILY PROTEIN-RELATED"/>
    <property type="match status" value="1"/>
</dbReference>
<dbReference type="Pfam" id="PF14226">
    <property type="entry name" value="DIOX_N"/>
    <property type="match status" value="1"/>
</dbReference>
<dbReference type="Gene3D" id="2.60.120.330">
    <property type="entry name" value="B-lactam Antibiotic, Isopenicillin N Synthase, Chain"/>
    <property type="match status" value="1"/>
</dbReference>
<dbReference type="OrthoDB" id="288590at2759"/>
<dbReference type="InterPro" id="IPR026992">
    <property type="entry name" value="DIOX_N"/>
</dbReference>
<gene>
    <name evidence="3" type="ORF">FISHEDRAFT_65968</name>
</gene>
<keyword evidence="4" id="KW-1185">Reference proteome</keyword>
<dbReference type="Proteomes" id="UP000054144">
    <property type="component" value="Unassembled WGS sequence"/>
</dbReference>
<feature type="domain" description="Fe2OG dioxygenase" evidence="2">
    <location>
        <begin position="183"/>
        <end position="297"/>
    </location>
</feature>
<evidence type="ECO:0000313" key="4">
    <source>
        <dbReference type="Proteomes" id="UP000054144"/>
    </source>
</evidence>
<dbReference type="Pfam" id="PF03171">
    <property type="entry name" value="2OG-FeII_Oxy"/>
    <property type="match status" value="1"/>
</dbReference>
<dbReference type="GO" id="GO:0016491">
    <property type="term" value="F:oxidoreductase activity"/>
    <property type="evidence" value="ECO:0007669"/>
    <property type="project" value="UniProtKB-KW"/>
</dbReference>
<keyword evidence="1" id="KW-0560">Oxidoreductase</keyword>
<protein>
    <submittedName>
        <fullName evidence="3">Clavaminate synthase-like protein</fullName>
    </submittedName>
</protein>
<dbReference type="InterPro" id="IPR050231">
    <property type="entry name" value="Iron_ascorbate_oxido_reductase"/>
</dbReference>
<accession>A0A0D7ABA0</accession>
<dbReference type="PRINTS" id="PR00682">
    <property type="entry name" value="IPNSYNTHASE"/>
</dbReference>
<dbReference type="InterPro" id="IPR044861">
    <property type="entry name" value="IPNS-like_FE2OG_OXY"/>
</dbReference>
<dbReference type="InterPro" id="IPR027443">
    <property type="entry name" value="IPNS-like_sf"/>
</dbReference>
<evidence type="ECO:0000313" key="3">
    <source>
        <dbReference type="EMBL" id="KIY47689.1"/>
    </source>
</evidence>
<keyword evidence="1" id="KW-0479">Metal-binding</keyword>
<dbReference type="EMBL" id="KN881929">
    <property type="protein sequence ID" value="KIY47689.1"/>
    <property type="molecule type" value="Genomic_DNA"/>
</dbReference>
<dbReference type="PROSITE" id="PS51471">
    <property type="entry name" value="FE2OG_OXY"/>
    <property type="match status" value="1"/>
</dbReference>